<reference evidence="1 2" key="1">
    <citation type="submission" date="2013-05" db="EMBL/GenBank/DDBJ databases">
        <title>Complete genome sequence of Bacillus thuringiensis YBT-1518, a typical strain with high toxicity to nematode.</title>
        <authorList>
            <person name="Wang P."/>
            <person name="Zhang C."/>
            <person name="Guo M."/>
            <person name="Guo S."/>
            <person name="Zhu Y."/>
            <person name="Zheng J."/>
            <person name="Zhu L."/>
            <person name="Ruan L."/>
            <person name="Peng D."/>
            <person name="Sun M."/>
        </authorList>
    </citation>
    <scope>NUCLEOTIDE SEQUENCE [LARGE SCALE GENOMIC DNA]</scope>
    <source>
        <strain evidence="1 2">YBT-1518</strain>
        <plasmid evidence="1 2">pBMB0233</plasmid>
    </source>
</reference>
<accession>A0A9W3PJW6</accession>
<dbReference type="EMBL" id="CP005940">
    <property type="protein sequence ID" value="AHA75859.1"/>
    <property type="molecule type" value="Genomic_DNA"/>
</dbReference>
<evidence type="ECO:0000313" key="2">
    <source>
        <dbReference type="Proteomes" id="UP000018566"/>
    </source>
</evidence>
<dbReference type="Proteomes" id="UP000018566">
    <property type="component" value="Plasmid pBMB0233"/>
</dbReference>
<name>A0A9W3PJW6_BACTU</name>
<gene>
    <name evidence="1" type="ORF">YBT1518_31950</name>
</gene>
<dbReference type="AlphaFoldDB" id="A0A9W3PJW6"/>
<proteinExistence type="predicted"/>
<dbReference type="KEGG" id="bthu:YBT1518_31950"/>
<keyword evidence="1" id="KW-0614">Plasmid</keyword>
<protein>
    <submittedName>
        <fullName evidence="1">Uncharacterized protein</fullName>
    </submittedName>
</protein>
<geneLocation type="plasmid" evidence="1 2">
    <name>pBMB0233</name>
</geneLocation>
<evidence type="ECO:0000313" key="1">
    <source>
        <dbReference type="EMBL" id="AHA75859.1"/>
    </source>
</evidence>
<sequence>MFIYSFSLKIVYRNCIREPYKQAIGDSRSRCFLFGLVGFQGQDIAGLCGDIWAWLDRAWSCGIGGYVDV</sequence>
<organism evidence="1 2">
    <name type="scientific">Bacillus thuringiensis YBT-1518</name>
    <dbReference type="NCBI Taxonomy" id="529122"/>
    <lineage>
        <taxon>Bacteria</taxon>
        <taxon>Bacillati</taxon>
        <taxon>Bacillota</taxon>
        <taxon>Bacilli</taxon>
        <taxon>Bacillales</taxon>
        <taxon>Bacillaceae</taxon>
        <taxon>Bacillus</taxon>
        <taxon>Bacillus cereus group</taxon>
    </lineage>
</organism>